<dbReference type="EMBL" id="GDJX01002847">
    <property type="protein sequence ID" value="JAT65089.1"/>
    <property type="molecule type" value="Transcribed_RNA"/>
</dbReference>
<protein>
    <submittedName>
        <fullName evidence="1">Carbamoyl-phosphate synthase large chain</fullName>
    </submittedName>
</protein>
<dbReference type="InterPro" id="IPR025322">
    <property type="entry name" value="PADRE_dom"/>
</dbReference>
<dbReference type="AlphaFoldDB" id="A0A1D1ZE06"/>
<proteinExistence type="predicted"/>
<reference evidence="1" key="1">
    <citation type="submission" date="2015-07" db="EMBL/GenBank/DDBJ databases">
        <title>Transcriptome Assembly of Anthurium amnicola.</title>
        <authorList>
            <person name="Suzuki J."/>
        </authorList>
    </citation>
    <scope>NUCLEOTIDE SEQUENCE</scope>
</reference>
<sequence>MGNHASCAPYIVSGGRAVKVVHDDGRVAAYTRPVRAAELMAENPWQFVCDAGDLRVGHRVPGLAAEVELERHRLYFLLPVDMLYSVLTEEEMASLCRAAGATKRRIASAGSIRKMIFPVLGDSCMFPSEVQKPPAVRKVEEGVGRVARQRSWQPSLDTIHETTCHS</sequence>
<dbReference type="PANTHER" id="PTHR33052">
    <property type="entry name" value="DUF4228 DOMAIN PROTEIN-RELATED"/>
    <property type="match status" value="1"/>
</dbReference>
<dbReference type="Pfam" id="PF14009">
    <property type="entry name" value="PADRE"/>
    <property type="match status" value="1"/>
</dbReference>
<name>A0A1D1ZE06_9ARAE</name>
<gene>
    <name evidence="1" type="primary">carB_28</name>
    <name evidence="1" type="ORF">g.17321</name>
</gene>
<accession>A0A1D1ZE06</accession>
<organism evidence="1">
    <name type="scientific">Anthurium amnicola</name>
    <dbReference type="NCBI Taxonomy" id="1678845"/>
    <lineage>
        <taxon>Eukaryota</taxon>
        <taxon>Viridiplantae</taxon>
        <taxon>Streptophyta</taxon>
        <taxon>Embryophyta</taxon>
        <taxon>Tracheophyta</taxon>
        <taxon>Spermatophyta</taxon>
        <taxon>Magnoliopsida</taxon>
        <taxon>Liliopsida</taxon>
        <taxon>Araceae</taxon>
        <taxon>Pothoideae</taxon>
        <taxon>Potheae</taxon>
        <taxon>Anthurium</taxon>
    </lineage>
</organism>
<evidence type="ECO:0000313" key="1">
    <source>
        <dbReference type="EMBL" id="JAT65089.1"/>
    </source>
</evidence>